<dbReference type="Proteomes" id="UP000270468">
    <property type="component" value="Unassembled WGS sequence"/>
</dbReference>
<feature type="region of interest" description="Disordered" evidence="1">
    <location>
        <begin position="112"/>
        <end position="134"/>
    </location>
</feature>
<dbReference type="AlphaFoldDB" id="A0A3P5WS30"/>
<proteinExistence type="predicted"/>
<dbReference type="Gene3D" id="1.10.10.10">
    <property type="entry name" value="Winged helix-like DNA-binding domain superfamily/Winged helix DNA-binding domain"/>
    <property type="match status" value="1"/>
</dbReference>
<feature type="compositionally biased region" description="Basic and acidic residues" evidence="1">
    <location>
        <begin position="114"/>
        <end position="124"/>
    </location>
</feature>
<sequence>MTTYLADYAHFTNKHDLDEAVQQHVSANWDNMNKTERAVLDMIRHYSVKYGAAHLKHETIEKTLEKSNATVRRAIRKLEQLDIIERIHYIRPVMSGLGANIYAIKPYNDQSKLNSREDADKPSDNKVQAADSQTENSIIVGSIPL</sequence>
<evidence type="ECO:0000256" key="1">
    <source>
        <dbReference type="SAM" id="MobiDB-lite"/>
    </source>
</evidence>
<dbReference type="EMBL" id="UXAV01000028">
    <property type="protein sequence ID" value="VDC23982.1"/>
    <property type="molecule type" value="Genomic_DNA"/>
</dbReference>
<accession>A0A3P5WS30</accession>
<name>A0A3P5WS30_9BACL</name>
<protein>
    <submittedName>
        <fullName evidence="2">Uncharacterized protein</fullName>
    </submittedName>
</protein>
<evidence type="ECO:0000313" key="2">
    <source>
        <dbReference type="EMBL" id="VDC23982.1"/>
    </source>
</evidence>
<dbReference type="OrthoDB" id="2708249at2"/>
<dbReference type="Pfam" id="PF13730">
    <property type="entry name" value="HTH_36"/>
    <property type="match status" value="1"/>
</dbReference>
<dbReference type="InterPro" id="IPR036388">
    <property type="entry name" value="WH-like_DNA-bd_sf"/>
</dbReference>
<gene>
    <name evidence="2" type="ORF">FILTAD_00946</name>
</gene>
<organism evidence="2 3">
    <name type="scientific">Filibacter tadaridae</name>
    <dbReference type="NCBI Taxonomy" id="2483811"/>
    <lineage>
        <taxon>Bacteria</taxon>
        <taxon>Bacillati</taxon>
        <taxon>Bacillota</taxon>
        <taxon>Bacilli</taxon>
        <taxon>Bacillales</taxon>
        <taxon>Caryophanaceae</taxon>
        <taxon>Filibacter</taxon>
    </lineage>
</organism>
<keyword evidence="3" id="KW-1185">Reference proteome</keyword>
<reference evidence="2 3" key="1">
    <citation type="submission" date="2018-11" db="EMBL/GenBank/DDBJ databases">
        <authorList>
            <person name="Criscuolo A."/>
        </authorList>
    </citation>
    <scope>NUCLEOTIDE SEQUENCE [LARGE SCALE GENOMIC DNA]</scope>
    <source>
        <strain evidence="2">ATB-66</strain>
    </source>
</reference>
<dbReference type="InterPro" id="IPR036390">
    <property type="entry name" value="WH_DNA-bd_sf"/>
</dbReference>
<dbReference type="RefSeq" id="WP_124069377.1">
    <property type="nucleotide sequence ID" value="NZ_CBCRXF010000022.1"/>
</dbReference>
<evidence type="ECO:0000313" key="3">
    <source>
        <dbReference type="Proteomes" id="UP000270468"/>
    </source>
</evidence>
<dbReference type="SUPFAM" id="SSF46785">
    <property type="entry name" value="Winged helix' DNA-binding domain"/>
    <property type="match status" value="1"/>
</dbReference>